<dbReference type="AlphaFoldDB" id="A6L0C0"/>
<dbReference type="GeneID" id="25120142"/>
<organism evidence="1 2">
    <name type="scientific">Phocaeicola vulgatus (strain ATCC 8482 / DSM 1447 / JCM 5826 / CCUG 4940 / NBRC 14291 / NCTC 11154)</name>
    <name type="common">Bacteroides vulgatus</name>
    <dbReference type="NCBI Taxonomy" id="435590"/>
    <lineage>
        <taxon>Bacteria</taxon>
        <taxon>Pseudomonadati</taxon>
        <taxon>Bacteroidota</taxon>
        <taxon>Bacteroidia</taxon>
        <taxon>Bacteroidales</taxon>
        <taxon>Bacteroidaceae</taxon>
        <taxon>Phocaeicola</taxon>
    </lineage>
</organism>
<reference evidence="1 2" key="1">
    <citation type="journal article" date="2007" name="PLoS Biol.">
        <title>Evolution of symbiotic bacteria in the distal human intestine.</title>
        <authorList>
            <person name="Xu J."/>
            <person name="Mahowald M.A."/>
            <person name="Ley R.E."/>
            <person name="Lozupone C.A."/>
            <person name="Hamady M."/>
            <person name="Martens E.C."/>
            <person name="Henrissat B."/>
            <person name="Coutinho P.M."/>
            <person name="Minx P."/>
            <person name="Latreille P."/>
            <person name="Cordum H."/>
            <person name="Van Brunt A."/>
            <person name="Kim K."/>
            <person name="Fulton R.S."/>
            <person name="Fulton L.A."/>
            <person name="Clifton S.W."/>
            <person name="Wilson R.K."/>
            <person name="Knight R.D."/>
            <person name="Gordon J.I."/>
        </authorList>
    </citation>
    <scope>NUCLEOTIDE SEQUENCE [LARGE SCALE GENOMIC DNA]</scope>
    <source>
        <strain evidence="2">ATCC 8482 / DSM 1447 / JCM 5826 / CCUG 4940 / NBRC 14291 / NCTC 11154</strain>
    </source>
</reference>
<proteinExistence type="predicted"/>
<name>A6L0C0_PHOV8</name>
<protein>
    <recommendedName>
        <fullName evidence="3">PD-(D/E)XK nuclease superfamily protein</fullName>
    </recommendedName>
</protein>
<dbReference type="RefSeq" id="WP_011965187.1">
    <property type="nucleotide sequence ID" value="NC_009614.1"/>
</dbReference>
<dbReference type="HOGENOM" id="CLU_056725_0_0_10"/>
<dbReference type="Pfam" id="PF14281">
    <property type="entry name" value="PDDEXK_4"/>
    <property type="match status" value="1"/>
</dbReference>
<dbReference type="InterPro" id="IPR029470">
    <property type="entry name" value="PDDEXK_4"/>
</dbReference>
<dbReference type="Proteomes" id="UP000002861">
    <property type="component" value="Chromosome"/>
</dbReference>
<evidence type="ECO:0000313" key="1">
    <source>
        <dbReference type="EMBL" id="ABR39134.1"/>
    </source>
</evidence>
<dbReference type="EMBL" id="CP000139">
    <property type="protein sequence ID" value="ABR39134.1"/>
    <property type="molecule type" value="Genomic_DNA"/>
</dbReference>
<gene>
    <name evidence="1" type="ordered locus">BVU_1447</name>
</gene>
<dbReference type="PaxDb" id="435590-BVU_1447"/>
<dbReference type="KEGG" id="bvu:BVU_1447"/>
<evidence type="ECO:0000313" key="2">
    <source>
        <dbReference type="Proteomes" id="UP000002861"/>
    </source>
</evidence>
<evidence type="ECO:0008006" key="3">
    <source>
        <dbReference type="Google" id="ProtNLM"/>
    </source>
</evidence>
<dbReference type="STRING" id="435590.BVU_1447"/>
<accession>A6L0C0</accession>
<sequence length="432" mass="51227">MKKLIQLFNEIHLIIEKHEYIRKEKGDNYNLFKVINMTSDETRVHSAMIADLLNPNGQHQMENVFLKLFIERLNGQTDHIVSFTCDNAKVECEKYIGPKTDTDGGRLDIYLTDGINHIVIENKIYATDQENQLLRYHNFLKRCSKNKNNTLLLYLSLDGEVHDIDKTTGGEEITFFTISYADFILNWLTDCRHKVIDKSLIREGIAHYLNLIKILTHQMDKEKNELINLIKSNPKYISCISQYKDAIREVEISLQIDFWSQLEAVIEEKGYEVIKESFSDYKYALDNHKDYIRRYYESNNKYQSLEFKLKTISDDYQLMYAVQVDWRTYSGVILRDKEGRIVRRSVVKEIQNKEIQRVINKINKIIENDNRYQSSDSWLLWEYTHPTINFRNLNDGDSQRHLSRMKETIESISKDIIDNINMILKEKHEKIL</sequence>
<dbReference type="BioCyc" id="BVUL435590:G1G59-1516-MONOMER"/>
<dbReference type="eggNOG" id="ENOG5030F26">
    <property type="taxonomic scope" value="Bacteria"/>
</dbReference>